<sequence>MSKRLVMDAIEKKGEKVFNAASGSKEEYSKTRSTEVIWFSTSADCRTPHWNMPDSSMAEEMASPMSPPRVSEENN</sequence>
<dbReference type="EMBL" id="VSRR010013290">
    <property type="protein sequence ID" value="MPC55579.1"/>
    <property type="molecule type" value="Genomic_DNA"/>
</dbReference>
<feature type="compositionally biased region" description="Low complexity" evidence="1">
    <location>
        <begin position="55"/>
        <end position="64"/>
    </location>
</feature>
<evidence type="ECO:0000256" key="1">
    <source>
        <dbReference type="SAM" id="MobiDB-lite"/>
    </source>
</evidence>
<gene>
    <name evidence="2" type="ORF">E2C01_049521</name>
</gene>
<organism evidence="2 3">
    <name type="scientific">Portunus trituberculatus</name>
    <name type="common">Swimming crab</name>
    <name type="synonym">Neptunus trituberculatus</name>
    <dbReference type="NCBI Taxonomy" id="210409"/>
    <lineage>
        <taxon>Eukaryota</taxon>
        <taxon>Metazoa</taxon>
        <taxon>Ecdysozoa</taxon>
        <taxon>Arthropoda</taxon>
        <taxon>Crustacea</taxon>
        <taxon>Multicrustacea</taxon>
        <taxon>Malacostraca</taxon>
        <taxon>Eumalacostraca</taxon>
        <taxon>Eucarida</taxon>
        <taxon>Decapoda</taxon>
        <taxon>Pleocyemata</taxon>
        <taxon>Brachyura</taxon>
        <taxon>Eubrachyura</taxon>
        <taxon>Portunoidea</taxon>
        <taxon>Portunidae</taxon>
        <taxon>Portuninae</taxon>
        <taxon>Portunus</taxon>
    </lineage>
</organism>
<protein>
    <submittedName>
        <fullName evidence="2">Uncharacterized protein</fullName>
    </submittedName>
</protein>
<name>A0A5B7GDB7_PORTR</name>
<feature type="region of interest" description="Disordered" evidence="1">
    <location>
        <begin position="48"/>
        <end position="75"/>
    </location>
</feature>
<comment type="caution">
    <text evidence="2">The sequence shown here is derived from an EMBL/GenBank/DDBJ whole genome shotgun (WGS) entry which is preliminary data.</text>
</comment>
<keyword evidence="3" id="KW-1185">Reference proteome</keyword>
<dbReference type="AlphaFoldDB" id="A0A5B7GDB7"/>
<dbReference type="Proteomes" id="UP000324222">
    <property type="component" value="Unassembled WGS sequence"/>
</dbReference>
<evidence type="ECO:0000313" key="2">
    <source>
        <dbReference type="EMBL" id="MPC55579.1"/>
    </source>
</evidence>
<evidence type="ECO:0000313" key="3">
    <source>
        <dbReference type="Proteomes" id="UP000324222"/>
    </source>
</evidence>
<proteinExistence type="predicted"/>
<reference evidence="2 3" key="1">
    <citation type="submission" date="2019-05" db="EMBL/GenBank/DDBJ databases">
        <title>Another draft genome of Portunus trituberculatus and its Hox gene families provides insights of decapod evolution.</title>
        <authorList>
            <person name="Jeong J.-H."/>
            <person name="Song I."/>
            <person name="Kim S."/>
            <person name="Choi T."/>
            <person name="Kim D."/>
            <person name="Ryu S."/>
            <person name="Kim W."/>
        </authorList>
    </citation>
    <scope>NUCLEOTIDE SEQUENCE [LARGE SCALE GENOMIC DNA]</scope>
    <source>
        <tissue evidence="2">Muscle</tissue>
    </source>
</reference>
<accession>A0A5B7GDB7</accession>